<proteinExistence type="predicted"/>
<comment type="caution">
    <text evidence="11">The sequence shown here is derived from an EMBL/GenBank/DDBJ whole genome shotgun (WGS) entry which is preliminary data.</text>
</comment>
<protein>
    <recommendedName>
        <fullName evidence="10">Cdc23 domain-containing protein</fullName>
    </recommendedName>
</protein>
<keyword evidence="4" id="KW-0833">Ubl conjugation pathway</keyword>
<dbReference type="AlphaFoldDB" id="A0A8S1HYI6"/>
<evidence type="ECO:0000256" key="4">
    <source>
        <dbReference type="ARBA" id="ARBA00022786"/>
    </source>
</evidence>
<dbReference type="OrthoDB" id="10262026at2759"/>
<evidence type="ECO:0000256" key="8">
    <source>
        <dbReference type="SAM" id="Coils"/>
    </source>
</evidence>
<feature type="domain" description="Cdc23" evidence="10">
    <location>
        <begin position="75"/>
        <end position="309"/>
    </location>
</feature>
<evidence type="ECO:0000313" key="12">
    <source>
        <dbReference type="Proteomes" id="UP000835052"/>
    </source>
</evidence>
<evidence type="ECO:0000256" key="9">
    <source>
        <dbReference type="SAM" id="MobiDB-lite"/>
    </source>
</evidence>
<reference evidence="11" key="1">
    <citation type="submission" date="2020-10" db="EMBL/GenBank/DDBJ databases">
        <authorList>
            <person name="Kikuchi T."/>
        </authorList>
    </citation>
    <scope>NUCLEOTIDE SEQUENCE</scope>
    <source>
        <strain evidence="11">NKZ352</strain>
    </source>
</reference>
<dbReference type="GO" id="GO:0016567">
    <property type="term" value="P:protein ubiquitination"/>
    <property type="evidence" value="ECO:0007669"/>
    <property type="project" value="TreeGrafter"/>
</dbReference>
<feature type="repeat" description="TPR" evidence="7">
    <location>
        <begin position="424"/>
        <end position="457"/>
    </location>
</feature>
<dbReference type="Pfam" id="PF04049">
    <property type="entry name" value="ANAPC8"/>
    <property type="match status" value="1"/>
</dbReference>
<name>A0A8S1HYI6_9PELO</name>
<keyword evidence="8" id="KW-0175">Coiled coil</keyword>
<accession>A0A8S1HYI6</accession>
<dbReference type="GO" id="GO:0045842">
    <property type="term" value="P:positive regulation of mitotic metaphase/anaphase transition"/>
    <property type="evidence" value="ECO:0007669"/>
    <property type="project" value="TreeGrafter"/>
</dbReference>
<gene>
    <name evidence="11" type="ORF">CAUJ_LOCUS14149</name>
</gene>
<dbReference type="Gene3D" id="1.25.40.10">
    <property type="entry name" value="Tetratricopeptide repeat domain"/>
    <property type="match status" value="2"/>
</dbReference>
<dbReference type="PROSITE" id="PS50005">
    <property type="entry name" value="TPR"/>
    <property type="match status" value="2"/>
</dbReference>
<dbReference type="GO" id="GO:0031145">
    <property type="term" value="P:anaphase-promoting complex-dependent catabolic process"/>
    <property type="evidence" value="ECO:0007669"/>
    <property type="project" value="TreeGrafter"/>
</dbReference>
<evidence type="ECO:0000256" key="6">
    <source>
        <dbReference type="ARBA" id="ARBA00023306"/>
    </source>
</evidence>
<organism evidence="11 12">
    <name type="scientific">Caenorhabditis auriculariae</name>
    <dbReference type="NCBI Taxonomy" id="2777116"/>
    <lineage>
        <taxon>Eukaryota</taxon>
        <taxon>Metazoa</taxon>
        <taxon>Ecdysozoa</taxon>
        <taxon>Nematoda</taxon>
        <taxon>Chromadorea</taxon>
        <taxon>Rhabditida</taxon>
        <taxon>Rhabditina</taxon>
        <taxon>Rhabditomorpha</taxon>
        <taxon>Rhabditoidea</taxon>
        <taxon>Rhabditidae</taxon>
        <taxon>Peloderinae</taxon>
        <taxon>Caenorhabditis</taxon>
    </lineage>
</organism>
<evidence type="ECO:0000256" key="5">
    <source>
        <dbReference type="ARBA" id="ARBA00022803"/>
    </source>
</evidence>
<dbReference type="PANTHER" id="PTHR12558:SF10">
    <property type="entry name" value="CELL DIVISION CYCLE PROTEIN 23 HOMOLOG"/>
    <property type="match status" value="1"/>
</dbReference>
<sequence>MSETPTTFLNSDRLTLIQQAAIRSGTGALHAAGIPQKQSPFDVSQISGVSISHIERPNLDGIAFVSELIWLQNEASSHYMLDAELWTNELLAHCPEKLMTFYANTVDYEERNDSDGPLNKKFHPTGSQSAVERFRHLQQSKFAAALMRDRDFNRARFLLKKTREHIDSDRFMYYRCKFLGIMQDYLELDAENLERRMKNKNDKVHFAELYDEMTVEKLREDPDVFFEYLIGLLEMEIGLKQQAYKTMKSCVFREPRLWPAWETMAKLVASIEEADKVVVELKDRSLWMADWFMVLVLQRFHQDMLAITKAEVLVKRGMTNMPFIIAEIAACSNHRHDHDQAISNFEQIRAMDPYRIKGLHLFSDSLYIRSDKTSLSKLALALFETHRFRWETCCVVANYYAVRRENEQAIKYFQRALRLNPGVASIWVLIGHEFMEIKNNSAACVAYRKAIEVDPADYRGWYGLGQLYDILKMPSYSLYYYQQAQKCKPHDSRMLVALGEVYSKVNRIYDAEKCFSGAYLFGDIEGGALWQLAKLYENISDDEKAAQTFEVYLVTYDRLTNMEENVVYAVAFLANHYYRKKNWEKAMDYANRCLEHDSICQEGNRLFREIGKAQDAEMALMNKDSGESGNTPIDDEMAVASDNDEEVSF</sequence>
<dbReference type="GO" id="GO:0005680">
    <property type="term" value="C:anaphase-promoting complex"/>
    <property type="evidence" value="ECO:0007669"/>
    <property type="project" value="InterPro"/>
</dbReference>
<dbReference type="InterPro" id="IPR007192">
    <property type="entry name" value="APC8"/>
</dbReference>
<evidence type="ECO:0000256" key="3">
    <source>
        <dbReference type="ARBA" id="ARBA00022776"/>
    </source>
</evidence>
<dbReference type="GO" id="GO:0051301">
    <property type="term" value="P:cell division"/>
    <property type="evidence" value="ECO:0007669"/>
    <property type="project" value="UniProtKB-KW"/>
</dbReference>
<keyword evidence="2" id="KW-0677">Repeat</keyword>
<keyword evidence="5 7" id="KW-0802">TPR repeat</keyword>
<dbReference type="InterPro" id="IPR019734">
    <property type="entry name" value="TPR_rpt"/>
</dbReference>
<evidence type="ECO:0000256" key="2">
    <source>
        <dbReference type="ARBA" id="ARBA00022737"/>
    </source>
</evidence>
<evidence type="ECO:0000256" key="7">
    <source>
        <dbReference type="PROSITE-ProRule" id="PRU00339"/>
    </source>
</evidence>
<feature type="repeat" description="TPR" evidence="7">
    <location>
        <begin position="390"/>
        <end position="423"/>
    </location>
</feature>
<feature type="coiled-coil region" evidence="8">
    <location>
        <begin position="183"/>
        <end position="210"/>
    </location>
</feature>
<evidence type="ECO:0000259" key="10">
    <source>
        <dbReference type="Pfam" id="PF04049"/>
    </source>
</evidence>
<dbReference type="Proteomes" id="UP000835052">
    <property type="component" value="Unassembled WGS sequence"/>
</dbReference>
<dbReference type="InterPro" id="IPR011990">
    <property type="entry name" value="TPR-like_helical_dom_sf"/>
</dbReference>
<keyword evidence="3" id="KW-0498">Mitosis</keyword>
<evidence type="ECO:0000256" key="1">
    <source>
        <dbReference type="ARBA" id="ARBA00022618"/>
    </source>
</evidence>
<dbReference type="Pfam" id="PF13174">
    <property type="entry name" value="TPR_6"/>
    <property type="match status" value="1"/>
</dbReference>
<dbReference type="SUPFAM" id="SSF48452">
    <property type="entry name" value="TPR-like"/>
    <property type="match status" value="1"/>
</dbReference>
<dbReference type="PANTHER" id="PTHR12558">
    <property type="entry name" value="CELL DIVISION CYCLE 16,23,27"/>
    <property type="match status" value="1"/>
</dbReference>
<keyword evidence="6" id="KW-0131">Cell cycle</keyword>
<feature type="compositionally biased region" description="Acidic residues" evidence="9">
    <location>
        <begin position="633"/>
        <end position="649"/>
    </location>
</feature>
<keyword evidence="1" id="KW-0132">Cell division</keyword>
<dbReference type="EMBL" id="CAJGYM010000119">
    <property type="protein sequence ID" value="CAD6198243.1"/>
    <property type="molecule type" value="Genomic_DNA"/>
</dbReference>
<keyword evidence="12" id="KW-1185">Reference proteome</keyword>
<dbReference type="Pfam" id="PF13181">
    <property type="entry name" value="TPR_8"/>
    <property type="match status" value="1"/>
</dbReference>
<evidence type="ECO:0000313" key="11">
    <source>
        <dbReference type="EMBL" id="CAD6198243.1"/>
    </source>
</evidence>
<dbReference type="SMART" id="SM00028">
    <property type="entry name" value="TPR"/>
    <property type="match status" value="5"/>
</dbReference>
<feature type="region of interest" description="Disordered" evidence="9">
    <location>
        <begin position="623"/>
        <end position="649"/>
    </location>
</feature>